<feature type="domain" description="EF-hand" evidence="2">
    <location>
        <begin position="15"/>
        <end position="50"/>
    </location>
</feature>
<dbReference type="SUPFAM" id="SSF47473">
    <property type="entry name" value="EF-hand"/>
    <property type="match status" value="1"/>
</dbReference>
<protein>
    <submittedName>
        <fullName evidence="3">Voltage-dependent calcium channel type A subunit alpha-1</fullName>
    </submittedName>
</protein>
<dbReference type="Proteomes" id="UP001642464">
    <property type="component" value="Unassembled WGS sequence"/>
</dbReference>
<keyword evidence="1" id="KW-0175">Coiled coil</keyword>
<gene>
    <name evidence="3" type="ORF">SCF082_LOCUS47892</name>
</gene>
<organism evidence="3 4">
    <name type="scientific">Durusdinium trenchii</name>
    <dbReference type="NCBI Taxonomy" id="1381693"/>
    <lineage>
        <taxon>Eukaryota</taxon>
        <taxon>Sar</taxon>
        <taxon>Alveolata</taxon>
        <taxon>Dinophyceae</taxon>
        <taxon>Suessiales</taxon>
        <taxon>Symbiodiniaceae</taxon>
        <taxon>Durusdinium</taxon>
    </lineage>
</organism>
<evidence type="ECO:0000313" key="4">
    <source>
        <dbReference type="Proteomes" id="UP001642464"/>
    </source>
</evidence>
<proteinExistence type="predicted"/>
<dbReference type="InterPro" id="IPR011992">
    <property type="entry name" value="EF-hand-dom_pair"/>
</dbReference>
<comment type="caution">
    <text evidence="3">The sequence shown here is derived from an EMBL/GenBank/DDBJ whole genome shotgun (WGS) entry which is preliminary data.</text>
</comment>
<name>A0ABP0RPC1_9DINO</name>
<feature type="coiled-coil region" evidence="1">
    <location>
        <begin position="63"/>
        <end position="90"/>
    </location>
</feature>
<evidence type="ECO:0000256" key="1">
    <source>
        <dbReference type="SAM" id="Coils"/>
    </source>
</evidence>
<sequence>MEEDKLSAFMESLGISTDDVWTLFLLIDKDDDGLVDIEQFVAGCMQLRGPAKSLQVAKMSYENRITREQIKRIVDDMDELKADVAKLVEARERKLASVLGPQAVSEAL</sequence>
<evidence type="ECO:0000313" key="3">
    <source>
        <dbReference type="EMBL" id="CAK9102481.1"/>
    </source>
</evidence>
<dbReference type="EMBL" id="CAXAMM010042017">
    <property type="protein sequence ID" value="CAK9102481.1"/>
    <property type="molecule type" value="Genomic_DNA"/>
</dbReference>
<dbReference type="Gene3D" id="1.10.238.10">
    <property type="entry name" value="EF-hand"/>
    <property type="match status" value="1"/>
</dbReference>
<evidence type="ECO:0000259" key="2">
    <source>
        <dbReference type="PROSITE" id="PS50222"/>
    </source>
</evidence>
<keyword evidence="4" id="KW-1185">Reference proteome</keyword>
<accession>A0ABP0RPC1</accession>
<dbReference type="PROSITE" id="PS50222">
    <property type="entry name" value="EF_HAND_2"/>
    <property type="match status" value="1"/>
</dbReference>
<dbReference type="InterPro" id="IPR002048">
    <property type="entry name" value="EF_hand_dom"/>
</dbReference>
<reference evidence="3 4" key="1">
    <citation type="submission" date="2024-02" db="EMBL/GenBank/DDBJ databases">
        <authorList>
            <person name="Chen Y."/>
            <person name="Shah S."/>
            <person name="Dougan E. K."/>
            <person name="Thang M."/>
            <person name="Chan C."/>
        </authorList>
    </citation>
    <scope>NUCLEOTIDE SEQUENCE [LARGE SCALE GENOMIC DNA]</scope>
</reference>